<dbReference type="Pfam" id="PF09234">
    <property type="entry name" value="DUF1963"/>
    <property type="match status" value="1"/>
</dbReference>
<dbReference type="Gene3D" id="2.30.320.10">
    <property type="entry name" value="YwqG-like"/>
    <property type="match status" value="1"/>
</dbReference>
<gene>
    <name evidence="1" type="ORF">HY912_11960</name>
</gene>
<dbReference type="PANTHER" id="PTHR36436">
    <property type="entry name" value="SLL5081 PROTEIN"/>
    <property type="match status" value="1"/>
</dbReference>
<dbReference type="Proteomes" id="UP000807825">
    <property type="component" value="Unassembled WGS sequence"/>
</dbReference>
<reference evidence="1" key="1">
    <citation type="submission" date="2020-07" db="EMBL/GenBank/DDBJ databases">
        <title>Huge and variable diversity of episymbiotic CPR bacteria and DPANN archaea in groundwater ecosystems.</title>
        <authorList>
            <person name="He C.Y."/>
            <person name="Keren R."/>
            <person name="Whittaker M."/>
            <person name="Farag I.F."/>
            <person name="Doudna J."/>
            <person name="Cate J.H.D."/>
            <person name="Banfield J.F."/>
        </authorList>
    </citation>
    <scope>NUCLEOTIDE SEQUENCE</scope>
    <source>
        <strain evidence="1">NC_groundwater_1664_Pr3_B-0.1um_52_9</strain>
    </source>
</reference>
<dbReference type="EMBL" id="JACRDE010000316">
    <property type="protein sequence ID" value="MBI5250200.1"/>
    <property type="molecule type" value="Genomic_DNA"/>
</dbReference>
<dbReference type="InterPro" id="IPR015315">
    <property type="entry name" value="DUF1963"/>
</dbReference>
<dbReference type="PANTHER" id="PTHR36436:SF6">
    <property type="entry name" value="SLL5081 PROTEIN"/>
    <property type="match status" value="1"/>
</dbReference>
<evidence type="ECO:0000313" key="2">
    <source>
        <dbReference type="Proteomes" id="UP000807825"/>
    </source>
</evidence>
<dbReference type="InterPro" id="IPR035948">
    <property type="entry name" value="YwqG-like_sf"/>
</dbReference>
<proteinExistence type="predicted"/>
<evidence type="ECO:0000313" key="1">
    <source>
        <dbReference type="EMBL" id="MBI5250200.1"/>
    </source>
</evidence>
<name>A0A9D6Z3T7_9BACT</name>
<sequence>MKIEAMRKCLESIQFPQFADLIDSLADRCLRFDTTPMDEREIPLGTSKLGGNPDLPDSLEWPSFNDRRLDFLLQLDLSELSGHPHCGDLPESGLLYFFYDDHEQKWGFDPGDKGTWQVIFQPFPGGNLARRSRHDGTLGNPSFRPCQLSFYEALAPGWEDIPMIHEMMNAYEADVYYSHIFELEKYEGHQILGHPAGIQSDEQGMQQKCQFVSNGIYMGGSGGPPFDEAKAKELEPEATQWTLLLQLDTDKNAGMKWGDRGRLYFWIRKEDLQRRDFDRVWMILECY</sequence>
<dbReference type="AlphaFoldDB" id="A0A9D6Z3T7"/>
<dbReference type="SUPFAM" id="SSF103032">
    <property type="entry name" value="Hypothetical protein YwqG"/>
    <property type="match status" value="1"/>
</dbReference>
<organism evidence="1 2">
    <name type="scientific">Desulfomonile tiedjei</name>
    <dbReference type="NCBI Taxonomy" id="2358"/>
    <lineage>
        <taxon>Bacteria</taxon>
        <taxon>Pseudomonadati</taxon>
        <taxon>Thermodesulfobacteriota</taxon>
        <taxon>Desulfomonilia</taxon>
        <taxon>Desulfomonilales</taxon>
        <taxon>Desulfomonilaceae</taxon>
        <taxon>Desulfomonile</taxon>
    </lineage>
</organism>
<accession>A0A9D6Z3T7</accession>
<protein>
    <submittedName>
        <fullName evidence="1">DUF1963 domain-containing protein</fullName>
    </submittedName>
</protein>
<comment type="caution">
    <text evidence="1">The sequence shown here is derived from an EMBL/GenBank/DDBJ whole genome shotgun (WGS) entry which is preliminary data.</text>
</comment>